<evidence type="ECO:0000313" key="3">
    <source>
        <dbReference type="Proteomes" id="UP000027446"/>
    </source>
</evidence>
<organism evidence="2 3">
    <name type="scientific">Hyphomonas adhaerens MHS-3</name>
    <dbReference type="NCBI Taxonomy" id="1280949"/>
    <lineage>
        <taxon>Bacteria</taxon>
        <taxon>Pseudomonadati</taxon>
        <taxon>Pseudomonadota</taxon>
        <taxon>Alphaproteobacteria</taxon>
        <taxon>Hyphomonadales</taxon>
        <taxon>Hyphomonadaceae</taxon>
        <taxon>Hyphomonas</taxon>
    </lineage>
</organism>
<feature type="signal peptide" evidence="1">
    <location>
        <begin position="1"/>
        <end position="20"/>
    </location>
</feature>
<comment type="caution">
    <text evidence="2">The sequence shown here is derived from an EMBL/GenBank/DDBJ whole genome shotgun (WGS) entry which is preliminary data.</text>
</comment>
<dbReference type="GO" id="GO:0016740">
    <property type="term" value="F:transferase activity"/>
    <property type="evidence" value="ECO:0007669"/>
    <property type="project" value="UniProtKB-KW"/>
</dbReference>
<proteinExistence type="predicted"/>
<gene>
    <name evidence="2" type="ORF">HAD_15722</name>
</gene>
<evidence type="ECO:0000256" key="1">
    <source>
        <dbReference type="SAM" id="SignalP"/>
    </source>
</evidence>
<dbReference type="SUPFAM" id="SSF56235">
    <property type="entry name" value="N-terminal nucleophile aminohydrolases (Ntn hydrolases)"/>
    <property type="match status" value="1"/>
</dbReference>
<accession>A0A069E120</accession>
<dbReference type="Gene3D" id="1.10.246.130">
    <property type="match status" value="1"/>
</dbReference>
<dbReference type="STRING" id="1280949.HAD_15722"/>
<protein>
    <submittedName>
        <fullName evidence="2">Gamma-glutamyltransferase</fullName>
    </submittedName>
</protein>
<keyword evidence="2" id="KW-0808">Transferase</keyword>
<dbReference type="PATRIC" id="fig|1280949.3.peg.3193"/>
<dbReference type="Pfam" id="PF01019">
    <property type="entry name" value="G_glu_transpept"/>
    <property type="match status" value="1"/>
</dbReference>
<dbReference type="RefSeq" id="WP_084332014.1">
    <property type="nucleotide sequence ID" value="NZ_ARYH01000003.1"/>
</dbReference>
<name>A0A069E120_9PROT</name>
<keyword evidence="3" id="KW-1185">Reference proteome</keyword>
<evidence type="ECO:0000313" key="2">
    <source>
        <dbReference type="EMBL" id="KCZ83150.1"/>
    </source>
</evidence>
<keyword evidence="1" id="KW-0732">Signal</keyword>
<dbReference type="PANTHER" id="PTHR43881">
    <property type="entry name" value="GAMMA-GLUTAMYLTRANSPEPTIDASE (AFU_ORTHOLOGUE AFUA_4G13580)"/>
    <property type="match status" value="1"/>
</dbReference>
<dbReference type="PANTHER" id="PTHR43881:SF1">
    <property type="entry name" value="GAMMA-GLUTAMYLTRANSPEPTIDASE (AFU_ORTHOLOGUE AFUA_4G13580)"/>
    <property type="match status" value="1"/>
</dbReference>
<dbReference type="InterPro" id="IPR052896">
    <property type="entry name" value="GGT-like_enzyme"/>
</dbReference>
<dbReference type="PRINTS" id="PR01210">
    <property type="entry name" value="GGTRANSPTASE"/>
</dbReference>
<sequence>MKAPRILAAATLAVGLSACATSPPDSGEAEKEIVVTETVTVQEQTPPGPGDRMPTGRSIGVRSAVVAPHAAAATAHPLATQTALDVLKRGGSAVDAAIAANAMLGLVEPTGNGIGGDLFAIVWDPETQQLYGYNGSGRSPKGATLEDIQAKADAFMDGKEIPPFGTASVTVPGTVDGWFALHDKFGKLPIADDLTPAITYAREGAPIPEVISYYWNFGPKRYKPAFESGMLEEYENAKETYFSPPPHEGTIFRNPDLADTLSKIAEGGRDAFYKGDLAERMDAYFKRIGGFLRYEDFASHTGDWVDPVCATYRADYKVCELPPNTQGIAALQMLQMLEKYDLRSMGFGSADSIMAQVEAKRLAFADRAKGYADPEFSGIDPEVFIADGYNARRAGLIDLSKPMPNVKAGLDFPTADKALEDGDTTYLTVADENGMMVSLIQSNYRGMGSGLVADGMGFMFQDRGQLFSLDPAHPNVWEPGKRPFHTIIPAFAFKKDMPGCQVRAVPIEQACPFEPWLSFGLMGGGMQPQGHVQVILNLVDFDMGLQEAGDAARWEHVGGCEPTDNLEDPACEADTGKVFLESGIPPATRAELEARGVDVECCGANAGGYQAVMRDFETGAYIAATEMRKDGVADGY</sequence>
<dbReference type="EMBL" id="ARYH01000003">
    <property type="protein sequence ID" value="KCZ83150.1"/>
    <property type="molecule type" value="Genomic_DNA"/>
</dbReference>
<feature type="chain" id="PRO_5001660597" evidence="1">
    <location>
        <begin position="21"/>
        <end position="636"/>
    </location>
</feature>
<dbReference type="eggNOG" id="COG0405">
    <property type="taxonomic scope" value="Bacteria"/>
</dbReference>
<reference evidence="2 3" key="1">
    <citation type="journal article" date="2014" name="Antonie Van Leeuwenhoek">
        <title>Hyphomonas beringensis sp. nov. and Hyphomonas chukchiensis sp. nov., isolated from surface seawater of the Bering Sea and Chukchi Sea.</title>
        <authorList>
            <person name="Li C."/>
            <person name="Lai Q."/>
            <person name="Li G."/>
            <person name="Dong C."/>
            <person name="Wang J."/>
            <person name="Liao Y."/>
            <person name="Shao Z."/>
        </authorList>
    </citation>
    <scope>NUCLEOTIDE SEQUENCE [LARGE SCALE GENOMIC DNA]</scope>
    <source>
        <strain evidence="2 3">MHS-3</strain>
    </source>
</reference>
<dbReference type="InterPro" id="IPR043138">
    <property type="entry name" value="GGT_lsub"/>
</dbReference>
<dbReference type="PROSITE" id="PS51257">
    <property type="entry name" value="PROKAR_LIPOPROTEIN"/>
    <property type="match status" value="1"/>
</dbReference>
<dbReference type="OrthoDB" id="9781342at2"/>
<dbReference type="Gene3D" id="3.60.20.40">
    <property type="match status" value="1"/>
</dbReference>
<dbReference type="AlphaFoldDB" id="A0A069E120"/>
<dbReference type="Proteomes" id="UP000027446">
    <property type="component" value="Unassembled WGS sequence"/>
</dbReference>
<dbReference type="InterPro" id="IPR043137">
    <property type="entry name" value="GGT_ssub_C"/>
</dbReference>
<dbReference type="InterPro" id="IPR029055">
    <property type="entry name" value="Ntn_hydrolases_N"/>
</dbReference>